<dbReference type="GO" id="GO:0003677">
    <property type="term" value="F:DNA binding"/>
    <property type="evidence" value="ECO:0007669"/>
    <property type="project" value="InterPro"/>
</dbReference>
<dbReference type="NCBIfam" id="TIGR02985">
    <property type="entry name" value="Sig70_bacteroi1"/>
    <property type="match status" value="1"/>
</dbReference>
<dbReference type="InterPro" id="IPR013325">
    <property type="entry name" value="RNA_pol_sigma_r2"/>
</dbReference>
<keyword evidence="8" id="KW-1185">Reference proteome</keyword>
<sequence length="202" mass="23935">MTDKSVINYNIYDDHQLLSFIAKDDDLAFDEIYERYWSKLYAYAYNRIRIKEICEEIIQDVFVSLWSNRHILVLSAPLSTYLYTAVKYQILNFVKSERVRSAYAESFMKFRDSLFDDSTNEQMNLNDLKLLVEKSIGELPEKCREVFRMSRSQHLSIQEIALQLNISHKTVENHLTKALKHLRGSLGDFMAIIVFFEVYKDF</sequence>
<dbReference type="PANTHER" id="PTHR43133">
    <property type="entry name" value="RNA POLYMERASE ECF-TYPE SIGMA FACTO"/>
    <property type="match status" value="1"/>
</dbReference>
<dbReference type="InterPro" id="IPR014327">
    <property type="entry name" value="RNA_pol_sigma70_bacteroid"/>
</dbReference>
<dbReference type="SUPFAM" id="SSF88946">
    <property type="entry name" value="Sigma2 domain of RNA polymerase sigma factors"/>
    <property type="match status" value="1"/>
</dbReference>
<dbReference type="GO" id="GO:0016987">
    <property type="term" value="F:sigma factor activity"/>
    <property type="evidence" value="ECO:0007669"/>
    <property type="project" value="UniProtKB-KW"/>
</dbReference>
<evidence type="ECO:0000256" key="4">
    <source>
        <dbReference type="ARBA" id="ARBA00023163"/>
    </source>
</evidence>
<dbReference type="Pfam" id="PF04542">
    <property type="entry name" value="Sigma70_r2"/>
    <property type="match status" value="1"/>
</dbReference>
<dbReference type="InterPro" id="IPR039425">
    <property type="entry name" value="RNA_pol_sigma-70-like"/>
</dbReference>
<organism evidence="7 8">
    <name type="scientific">Pseudarcicella hirudinis</name>
    <dbReference type="NCBI Taxonomy" id="1079859"/>
    <lineage>
        <taxon>Bacteria</taxon>
        <taxon>Pseudomonadati</taxon>
        <taxon>Bacteroidota</taxon>
        <taxon>Cytophagia</taxon>
        <taxon>Cytophagales</taxon>
        <taxon>Flectobacillaceae</taxon>
        <taxon>Pseudarcicella</taxon>
    </lineage>
</organism>
<dbReference type="InterPro" id="IPR036388">
    <property type="entry name" value="WH-like_DNA-bd_sf"/>
</dbReference>
<dbReference type="InterPro" id="IPR007627">
    <property type="entry name" value="RNA_pol_sigma70_r2"/>
</dbReference>
<dbReference type="Proteomes" id="UP000199306">
    <property type="component" value="Unassembled WGS sequence"/>
</dbReference>
<dbReference type="InterPro" id="IPR013324">
    <property type="entry name" value="RNA_pol_sigma_r3/r4-like"/>
</dbReference>
<keyword evidence="2" id="KW-0805">Transcription regulation</keyword>
<feature type="domain" description="RNA polymerase sigma factor 70 region 4 type 2" evidence="6">
    <location>
        <begin position="131"/>
        <end position="182"/>
    </location>
</feature>
<keyword evidence="4" id="KW-0804">Transcription</keyword>
<dbReference type="PANTHER" id="PTHR43133:SF46">
    <property type="entry name" value="RNA POLYMERASE SIGMA-70 FACTOR ECF SUBFAMILY"/>
    <property type="match status" value="1"/>
</dbReference>
<dbReference type="SUPFAM" id="SSF88659">
    <property type="entry name" value="Sigma3 and sigma4 domains of RNA polymerase sigma factors"/>
    <property type="match status" value="1"/>
</dbReference>
<evidence type="ECO:0000256" key="2">
    <source>
        <dbReference type="ARBA" id="ARBA00023015"/>
    </source>
</evidence>
<gene>
    <name evidence="7" type="ORF">SAMN04515674_10214</name>
</gene>
<dbReference type="InterPro" id="IPR014284">
    <property type="entry name" value="RNA_pol_sigma-70_dom"/>
</dbReference>
<feature type="domain" description="RNA polymerase sigma-70 region 2" evidence="5">
    <location>
        <begin position="32"/>
        <end position="98"/>
    </location>
</feature>
<comment type="similarity">
    <text evidence="1">Belongs to the sigma-70 factor family. ECF subfamily.</text>
</comment>
<keyword evidence="3" id="KW-0731">Sigma factor</keyword>
<reference evidence="7 8" key="1">
    <citation type="submission" date="2016-10" db="EMBL/GenBank/DDBJ databases">
        <authorList>
            <person name="de Groot N.N."/>
        </authorList>
    </citation>
    <scope>NUCLEOTIDE SEQUENCE [LARGE SCALE GENOMIC DNA]</scope>
    <source>
        <strain evidence="8">E92,LMG 26720,CCM 7988</strain>
    </source>
</reference>
<dbReference type="CDD" id="cd06171">
    <property type="entry name" value="Sigma70_r4"/>
    <property type="match status" value="1"/>
</dbReference>
<proteinExistence type="inferred from homology"/>
<protein>
    <submittedName>
        <fullName evidence="7">RNA polymerase sigma-70 factor, ECF subfamily</fullName>
    </submittedName>
</protein>
<evidence type="ECO:0000256" key="1">
    <source>
        <dbReference type="ARBA" id="ARBA00010641"/>
    </source>
</evidence>
<dbReference type="GO" id="GO:0006352">
    <property type="term" value="P:DNA-templated transcription initiation"/>
    <property type="evidence" value="ECO:0007669"/>
    <property type="project" value="InterPro"/>
</dbReference>
<evidence type="ECO:0000313" key="7">
    <source>
        <dbReference type="EMBL" id="SFP22746.1"/>
    </source>
</evidence>
<dbReference type="Gene3D" id="1.10.1740.10">
    <property type="match status" value="1"/>
</dbReference>
<evidence type="ECO:0000259" key="5">
    <source>
        <dbReference type="Pfam" id="PF04542"/>
    </source>
</evidence>
<dbReference type="STRING" id="1079859.SAMN04515674_10214"/>
<evidence type="ECO:0000313" key="8">
    <source>
        <dbReference type="Proteomes" id="UP000199306"/>
    </source>
</evidence>
<name>A0A1I5NN46_9BACT</name>
<dbReference type="RefSeq" id="WP_092012085.1">
    <property type="nucleotide sequence ID" value="NZ_FOXH01000002.1"/>
</dbReference>
<dbReference type="Pfam" id="PF08281">
    <property type="entry name" value="Sigma70_r4_2"/>
    <property type="match status" value="1"/>
</dbReference>
<dbReference type="EMBL" id="FOXH01000002">
    <property type="protein sequence ID" value="SFP22746.1"/>
    <property type="molecule type" value="Genomic_DNA"/>
</dbReference>
<accession>A0A1I5NN46</accession>
<evidence type="ECO:0000256" key="3">
    <source>
        <dbReference type="ARBA" id="ARBA00023082"/>
    </source>
</evidence>
<dbReference type="InterPro" id="IPR013249">
    <property type="entry name" value="RNA_pol_sigma70_r4_t2"/>
</dbReference>
<dbReference type="AlphaFoldDB" id="A0A1I5NN46"/>
<dbReference type="OrthoDB" id="679904at2"/>
<evidence type="ECO:0000259" key="6">
    <source>
        <dbReference type="Pfam" id="PF08281"/>
    </source>
</evidence>
<dbReference type="NCBIfam" id="TIGR02937">
    <property type="entry name" value="sigma70-ECF"/>
    <property type="match status" value="1"/>
</dbReference>
<dbReference type="Gene3D" id="1.10.10.10">
    <property type="entry name" value="Winged helix-like DNA-binding domain superfamily/Winged helix DNA-binding domain"/>
    <property type="match status" value="1"/>
</dbReference>